<evidence type="ECO:0000256" key="5">
    <source>
        <dbReference type="ARBA" id="ARBA00022679"/>
    </source>
</evidence>
<evidence type="ECO:0000313" key="11">
    <source>
        <dbReference type="EMBL" id="UYV66252.1"/>
    </source>
</evidence>
<evidence type="ECO:0000256" key="4">
    <source>
        <dbReference type="ARBA" id="ARBA00022676"/>
    </source>
</evidence>
<evidence type="ECO:0000256" key="1">
    <source>
        <dbReference type="ARBA" id="ARBA00004477"/>
    </source>
</evidence>
<reference evidence="11 12" key="1">
    <citation type="submission" date="2022-01" db="EMBL/GenBank/DDBJ databases">
        <title>A chromosomal length assembly of Cordylochernes scorpioides.</title>
        <authorList>
            <person name="Zeh D."/>
            <person name="Zeh J."/>
        </authorList>
    </citation>
    <scope>NUCLEOTIDE SEQUENCE [LARGE SCALE GENOMIC DNA]</scope>
    <source>
        <strain evidence="11">IN4F17</strain>
        <tissue evidence="11">Whole Body</tissue>
    </source>
</reference>
<keyword evidence="6 10" id="KW-0812">Transmembrane</keyword>
<keyword evidence="7 10" id="KW-0256">Endoplasmic reticulum</keyword>
<gene>
    <name evidence="11" type="ORF">LAZ67_4000994</name>
</gene>
<evidence type="ECO:0000256" key="8">
    <source>
        <dbReference type="ARBA" id="ARBA00022989"/>
    </source>
</evidence>
<evidence type="ECO:0000256" key="3">
    <source>
        <dbReference type="ARBA" id="ARBA00008715"/>
    </source>
</evidence>
<keyword evidence="4 10" id="KW-0328">Glycosyltransferase</keyword>
<feature type="transmembrane region" description="Helical" evidence="10">
    <location>
        <begin position="116"/>
        <end position="132"/>
    </location>
</feature>
<dbReference type="PANTHER" id="PTHR12413:SF1">
    <property type="entry name" value="DOLICHYL PYROPHOSPHATE MAN9GLCNAC2 ALPHA-1,3-GLUCOSYLTRANSFERASE"/>
    <property type="match status" value="1"/>
</dbReference>
<name>A0ABY6KBL5_9ARAC</name>
<keyword evidence="8 10" id="KW-1133">Transmembrane helix</keyword>
<protein>
    <recommendedName>
        <fullName evidence="10">Alpha-1,3-glucosyltransferase</fullName>
        <ecNumber evidence="10">2.4.1.-</ecNumber>
    </recommendedName>
</protein>
<comment type="subcellular location">
    <subcellularLocation>
        <location evidence="1 10">Endoplasmic reticulum membrane</location>
        <topology evidence="1 10">Multi-pass membrane protein</topology>
    </subcellularLocation>
</comment>
<dbReference type="Pfam" id="PF03155">
    <property type="entry name" value="Alg6_Alg8"/>
    <property type="match status" value="1"/>
</dbReference>
<keyword evidence="5 10" id="KW-0808">Transferase</keyword>
<comment type="pathway">
    <text evidence="2 10">Protein modification; protein glycosylation.</text>
</comment>
<accession>A0ABY6KBL5</accession>
<comment type="caution">
    <text evidence="10">Lacks conserved residue(s) required for the propagation of feature annotation.</text>
</comment>
<dbReference type="EC" id="2.4.1.-" evidence="10"/>
<evidence type="ECO:0000256" key="10">
    <source>
        <dbReference type="RuleBase" id="RU363110"/>
    </source>
</evidence>
<evidence type="ECO:0000256" key="2">
    <source>
        <dbReference type="ARBA" id="ARBA00004922"/>
    </source>
</evidence>
<evidence type="ECO:0000256" key="6">
    <source>
        <dbReference type="ARBA" id="ARBA00022692"/>
    </source>
</evidence>
<feature type="transmembrane region" description="Helical" evidence="10">
    <location>
        <begin position="205"/>
        <end position="223"/>
    </location>
</feature>
<keyword evidence="9 10" id="KW-0472">Membrane</keyword>
<evidence type="ECO:0000313" key="12">
    <source>
        <dbReference type="Proteomes" id="UP001235939"/>
    </source>
</evidence>
<comment type="similarity">
    <text evidence="3 10">Belongs to the ALG6/ALG8 glucosyltransferase family.</text>
</comment>
<organism evidence="11 12">
    <name type="scientific">Cordylochernes scorpioides</name>
    <dbReference type="NCBI Taxonomy" id="51811"/>
    <lineage>
        <taxon>Eukaryota</taxon>
        <taxon>Metazoa</taxon>
        <taxon>Ecdysozoa</taxon>
        <taxon>Arthropoda</taxon>
        <taxon>Chelicerata</taxon>
        <taxon>Arachnida</taxon>
        <taxon>Pseudoscorpiones</taxon>
        <taxon>Cheliferoidea</taxon>
        <taxon>Chernetidae</taxon>
        <taxon>Cordylochernes</taxon>
    </lineage>
</organism>
<feature type="transmembrane region" description="Helical" evidence="10">
    <location>
        <begin position="82"/>
        <end position="104"/>
    </location>
</feature>
<evidence type="ECO:0000256" key="7">
    <source>
        <dbReference type="ARBA" id="ARBA00022824"/>
    </source>
</evidence>
<dbReference type="InterPro" id="IPR004856">
    <property type="entry name" value="Glyco_trans_ALG6/ALG8"/>
</dbReference>
<dbReference type="PANTHER" id="PTHR12413">
    <property type="entry name" value="DOLICHYL GLYCOSYLTRANSFERASE"/>
    <property type="match status" value="1"/>
</dbReference>
<proteinExistence type="inferred from homology"/>
<dbReference type="EMBL" id="CP092866">
    <property type="protein sequence ID" value="UYV66252.1"/>
    <property type="molecule type" value="Genomic_DNA"/>
</dbReference>
<feature type="transmembrane region" description="Helical" evidence="10">
    <location>
        <begin position="139"/>
        <end position="157"/>
    </location>
</feature>
<evidence type="ECO:0000256" key="9">
    <source>
        <dbReference type="ARBA" id="ARBA00023136"/>
    </source>
</evidence>
<sequence length="253" mass="29485">MNKPPMFGDFEAQRHWMEITYHLPVAEWYRQSPNNNLQYWGLDYPPLTAFHSLLMGALSHQLSPRWVALNESRGIAITEHKLFMRNTVVFADLLIFIPAVLLFWHRAQRPTSLRDKAVAAVVCLLYPGLILIDHGHFQYNCISLGLCLWGIVLLREGYCHWASLLYTLALNYKQMELYHAPPFFFYLLGRVWLQHHNTRSRITAVVKLGAVVLGTTAFIWLPFMVPPASPLDVVQRLFPLARGLYEYTWYKPW</sequence>
<dbReference type="Proteomes" id="UP001235939">
    <property type="component" value="Chromosome 04"/>
</dbReference>
<keyword evidence="12" id="KW-1185">Reference proteome</keyword>